<dbReference type="Gene3D" id="3.40.50.300">
    <property type="entry name" value="P-loop containing nucleotide triphosphate hydrolases"/>
    <property type="match status" value="1"/>
</dbReference>
<accession>A0A1E8Q984</accession>
<comment type="caution">
    <text evidence="2">The sequence shown here is derived from an EMBL/GenBank/DDBJ whole genome shotgun (WGS) entry which is preliminary data.</text>
</comment>
<dbReference type="RefSeq" id="WP_070351893.1">
    <property type="nucleotide sequence ID" value="NZ_CP043474.1"/>
</dbReference>
<dbReference type="SUPFAM" id="SSF46894">
    <property type="entry name" value="C-terminal effector domain of the bipartite response regulators"/>
    <property type="match status" value="1"/>
</dbReference>
<proteinExistence type="predicted"/>
<dbReference type="SMART" id="SM00421">
    <property type="entry name" value="HTH_LUXR"/>
    <property type="match status" value="1"/>
</dbReference>
<protein>
    <recommendedName>
        <fullName evidence="1">HTH luxR-type domain-containing protein</fullName>
    </recommendedName>
</protein>
<dbReference type="Gene3D" id="1.10.10.10">
    <property type="entry name" value="Winged helix-like DNA-binding domain superfamily/Winged helix DNA-binding domain"/>
    <property type="match status" value="1"/>
</dbReference>
<dbReference type="Pfam" id="PF13191">
    <property type="entry name" value="AAA_16"/>
    <property type="match status" value="1"/>
</dbReference>
<dbReference type="GO" id="GO:0006355">
    <property type="term" value="P:regulation of DNA-templated transcription"/>
    <property type="evidence" value="ECO:0007669"/>
    <property type="project" value="InterPro"/>
</dbReference>
<dbReference type="InterPro" id="IPR036388">
    <property type="entry name" value="WH-like_DNA-bd_sf"/>
</dbReference>
<evidence type="ECO:0000259" key="1">
    <source>
        <dbReference type="PROSITE" id="PS50043"/>
    </source>
</evidence>
<dbReference type="InterPro" id="IPR016032">
    <property type="entry name" value="Sig_transdc_resp-reg_C-effctor"/>
</dbReference>
<dbReference type="PROSITE" id="PS00622">
    <property type="entry name" value="HTH_LUXR_1"/>
    <property type="match status" value="1"/>
</dbReference>
<dbReference type="PROSITE" id="PS50043">
    <property type="entry name" value="HTH_LUXR_2"/>
    <property type="match status" value="1"/>
</dbReference>
<reference evidence="2 3" key="1">
    <citation type="submission" date="2016-09" db="EMBL/GenBank/DDBJ databases">
        <title>genome sequence of Mycobacterium sp. 739 SCH.</title>
        <authorList>
            <person name="Greninger A.L."/>
            <person name="Qin X."/>
            <person name="Jerome K."/>
            <person name="Vora S."/>
            <person name="Quinn K."/>
        </authorList>
    </citation>
    <scope>NUCLEOTIDE SEQUENCE [LARGE SCALE GENOMIC DNA]</scope>
    <source>
        <strain evidence="2 3">SCH</strain>
    </source>
</reference>
<dbReference type="InterPro" id="IPR000792">
    <property type="entry name" value="Tscrpt_reg_LuxR_C"/>
</dbReference>
<dbReference type="GO" id="GO:0003677">
    <property type="term" value="F:DNA binding"/>
    <property type="evidence" value="ECO:0007669"/>
    <property type="project" value="InterPro"/>
</dbReference>
<dbReference type="AlphaFoldDB" id="A0A1E8Q984"/>
<dbReference type="SUPFAM" id="SSF52540">
    <property type="entry name" value="P-loop containing nucleoside triphosphate hydrolases"/>
    <property type="match status" value="1"/>
</dbReference>
<gene>
    <name evidence="2" type="ORF">BEL07_04420</name>
</gene>
<feature type="domain" description="HTH luxR-type" evidence="1">
    <location>
        <begin position="802"/>
        <end position="865"/>
    </location>
</feature>
<dbReference type="OrthoDB" id="3197423at2"/>
<dbReference type="CDD" id="cd06170">
    <property type="entry name" value="LuxR_C_like"/>
    <property type="match status" value="1"/>
</dbReference>
<keyword evidence="3" id="KW-1185">Reference proteome</keyword>
<dbReference type="PRINTS" id="PR00038">
    <property type="entry name" value="HTHLUXR"/>
</dbReference>
<sequence>MPQHWPMIGRDEDMAEVMALLDDRDAHGVALAGKAGVGKSRIAREAAERAAAAGWSVRTIAATATGRTVPLGACAQWIDDAGGTPAALVRHVGEAVIAGAAPGRVLVVVDDAHLLDDLSALVVHHLVDARAAKVVLTVRTGEPVPDAVSTLWKDRGVAWRDVEVMAPRQVAAVLAAAFESPPDDRCSRRFWDLTQGNMLFVRRLAEQEAAAGRLVDTDGALRWHGDVAVSGSLAELVETQVGALRDAVRDVIDVIAVAEPVDWRCLVQLVEQDAMEEAEQRGLIRVSGDDVFVGHPLFAEIRRARCGSTRLRRLRGRVAMAMADGGSAARLVERALLWLDSDLAPEPELMLSAARAANALLDFDVAERLFAAAADAGMGAQAQVSRALSLFMMSEGDSVDAALAKAPLVGDAGSGYVNDVVMRAMNALWTMRAPDEATRIVDEALLTERGERRHQLLVFRSIQLALAGRTVAVLDTLADVDDRVLGSQGTTMACLARCMAYGELGQPDRVVAAATRSLAVLNSHEDGAHLRGPVTEVLASGLAASGRVAEALDVAESFHRSRLGRLPAMRDVAAQILGAAHLAGGDLRAALHHLPDHFDPQDWIGRGFLSVNSFSRFHYLRAQALARVGDLDAAARAVEAARALHHPAYDYYGSSELLAEAWIAAAGARFGDARTLTLAAADCARDHQQWAREVWCLQTAVQFDHAGALERLTELAAQLGTARATAAARYAAALGADDAHGLDTASKHWEAMGDRLAAADAAAQSATSHRRAGRAGSAITAAARARRLASDCGGATSPALVSADFAAPFTNREREIVVLVARGMSNREIADTMCLSVRTVESHVYRASAKAGVAGRAGLRDLALH</sequence>
<name>A0A1E8Q984_9MYCO</name>
<dbReference type="InterPro" id="IPR041664">
    <property type="entry name" value="AAA_16"/>
</dbReference>
<organism evidence="2 3">
    <name type="scientific">Mycolicibacterium grossiae</name>
    <dbReference type="NCBI Taxonomy" id="1552759"/>
    <lineage>
        <taxon>Bacteria</taxon>
        <taxon>Bacillati</taxon>
        <taxon>Actinomycetota</taxon>
        <taxon>Actinomycetes</taxon>
        <taxon>Mycobacteriales</taxon>
        <taxon>Mycobacteriaceae</taxon>
        <taxon>Mycolicibacterium</taxon>
    </lineage>
</organism>
<evidence type="ECO:0000313" key="2">
    <source>
        <dbReference type="EMBL" id="OFJ55006.1"/>
    </source>
</evidence>
<evidence type="ECO:0000313" key="3">
    <source>
        <dbReference type="Proteomes" id="UP000178953"/>
    </source>
</evidence>
<dbReference type="InterPro" id="IPR027417">
    <property type="entry name" value="P-loop_NTPase"/>
</dbReference>
<dbReference type="Proteomes" id="UP000178953">
    <property type="component" value="Unassembled WGS sequence"/>
</dbReference>
<dbReference type="EMBL" id="MCHX01000007">
    <property type="protein sequence ID" value="OFJ55006.1"/>
    <property type="molecule type" value="Genomic_DNA"/>
</dbReference>
<dbReference type="Pfam" id="PF00196">
    <property type="entry name" value="GerE"/>
    <property type="match status" value="1"/>
</dbReference>